<keyword evidence="8" id="KW-1185">Reference proteome</keyword>
<dbReference type="Proteomes" id="UP000323161">
    <property type="component" value="Unassembled WGS sequence"/>
</dbReference>
<dbReference type="GO" id="GO:0015920">
    <property type="term" value="P:lipopolysaccharide transport"/>
    <property type="evidence" value="ECO:0007669"/>
    <property type="project" value="UniProtKB-UniRule"/>
</dbReference>
<dbReference type="AlphaFoldDB" id="A0A5B0VRG2"/>
<dbReference type="InterPro" id="IPR005653">
    <property type="entry name" value="OstA-like_N"/>
</dbReference>
<dbReference type="HAMAP" id="MF_01914">
    <property type="entry name" value="LPS_assembly_LptA"/>
    <property type="match status" value="1"/>
</dbReference>
<dbReference type="GO" id="GO:0009279">
    <property type="term" value="C:cell outer membrane"/>
    <property type="evidence" value="ECO:0007669"/>
    <property type="project" value="TreeGrafter"/>
</dbReference>
<sequence length="183" mass="19658" precursor="true">MKSVTKQLLAPFATLVVLITATPAAAFDLNSETPILVSADNARLDDSSGVATYTGTVELTQGKTRLNADKVTLYRDNDGLSRIEASGDPAHYRQPTRDGTGETDAKAQHITWSASDRELTFEREAVIEQNGNLFRGDVIHYDTVRRVVTAEGGADTGSGTGRVEMVIQPRSTKQGSDGNSESQ</sequence>
<dbReference type="InterPro" id="IPR052037">
    <property type="entry name" value="LPS_export_LptA"/>
</dbReference>
<proteinExistence type="inferred from homology"/>
<evidence type="ECO:0000256" key="3">
    <source>
        <dbReference type="ARBA" id="ARBA00022764"/>
    </source>
</evidence>
<comment type="subcellular location">
    <subcellularLocation>
        <location evidence="4">Periplasm</location>
    </subcellularLocation>
</comment>
<dbReference type="GO" id="GO:0017089">
    <property type="term" value="F:glycolipid transfer activity"/>
    <property type="evidence" value="ECO:0007669"/>
    <property type="project" value="TreeGrafter"/>
</dbReference>
<feature type="compositionally biased region" description="Basic and acidic residues" evidence="5">
    <location>
        <begin position="95"/>
        <end position="105"/>
    </location>
</feature>
<evidence type="ECO:0000256" key="1">
    <source>
        <dbReference type="ARBA" id="ARBA00022448"/>
    </source>
</evidence>
<dbReference type="GO" id="GO:0030288">
    <property type="term" value="C:outer membrane-bounded periplasmic space"/>
    <property type="evidence" value="ECO:0007669"/>
    <property type="project" value="TreeGrafter"/>
</dbReference>
<feature type="compositionally biased region" description="Polar residues" evidence="5">
    <location>
        <begin position="169"/>
        <end position="183"/>
    </location>
</feature>
<evidence type="ECO:0000256" key="4">
    <source>
        <dbReference type="HAMAP-Rule" id="MF_01914"/>
    </source>
</evidence>
<evidence type="ECO:0000256" key="5">
    <source>
        <dbReference type="SAM" id="MobiDB-lite"/>
    </source>
</evidence>
<feature type="domain" description="Organic solvent tolerance-like N-terminal" evidence="6">
    <location>
        <begin position="37"/>
        <end position="144"/>
    </location>
</feature>
<dbReference type="PANTHER" id="PTHR36504:SF1">
    <property type="entry name" value="LIPOPOLYSACCHARIDE EXPORT SYSTEM PROTEIN LPTA"/>
    <property type="match status" value="1"/>
</dbReference>
<comment type="subunit">
    <text evidence="4">Component of the lipopolysaccharide transport and assembly complex.</text>
</comment>
<gene>
    <name evidence="4 7" type="primary">lptA</name>
    <name evidence="7" type="ORF">FWJ25_04310</name>
</gene>
<comment type="function">
    <text evidence="4">Involved in the assembly of lipopolysaccharide (LPS). Required for the translocation of LPS from the inner membrane to the outer membrane. May form a bridge between the inner membrane and the outer membrane, via interactions with LptC and LptD, thereby facilitating LPS transfer across the periplasm.</text>
</comment>
<dbReference type="Gene3D" id="2.60.450.10">
    <property type="entry name" value="Lipopolysaccharide (LPS) transport protein A like domain"/>
    <property type="match status" value="1"/>
</dbReference>
<dbReference type="GO" id="GO:0043165">
    <property type="term" value="P:Gram-negative-bacterium-type cell outer membrane assembly"/>
    <property type="evidence" value="ECO:0007669"/>
    <property type="project" value="UniProtKB-UniRule"/>
</dbReference>
<feature type="region of interest" description="Disordered" evidence="5">
    <location>
        <begin position="80"/>
        <end position="105"/>
    </location>
</feature>
<protein>
    <recommendedName>
        <fullName evidence="4">Lipopolysaccharide export system protein LptA</fullName>
    </recommendedName>
</protein>
<reference evidence="7 8" key="1">
    <citation type="submission" date="2019-08" db="EMBL/GenBank/DDBJ databases">
        <title>Marinobacter ZYF650 sp. nov., a marine bacterium isolated from seawater of the Mariana trench.</title>
        <authorList>
            <person name="Ahmad W."/>
        </authorList>
    </citation>
    <scope>NUCLEOTIDE SEQUENCE [LARGE SCALE GENOMIC DNA]</scope>
    <source>
        <strain evidence="7 8">ZYF650</strain>
    </source>
</reference>
<dbReference type="NCBIfam" id="TIGR03002">
    <property type="entry name" value="outer_YhbN_LptA"/>
    <property type="match status" value="1"/>
</dbReference>
<comment type="similarity">
    <text evidence="4">Belongs to the LptA family.</text>
</comment>
<dbReference type="GO" id="GO:0001530">
    <property type="term" value="F:lipopolysaccharide binding"/>
    <property type="evidence" value="ECO:0007669"/>
    <property type="project" value="InterPro"/>
</dbReference>
<evidence type="ECO:0000259" key="6">
    <source>
        <dbReference type="Pfam" id="PF03968"/>
    </source>
</evidence>
<feature type="region of interest" description="Disordered" evidence="5">
    <location>
        <begin position="151"/>
        <end position="183"/>
    </location>
</feature>
<evidence type="ECO:0000313" key="8">
    <source>
        <dbReference type="Proteomes" id="UP000323161"/>
    </source>
</evidence>
<dbReference type="EMBL" id="VTUU01000001">
    <property type="protein sequence ID" value="KAA1176359.1"/>
    <property type="molecule type" value="Genomic_DNA"/>
</dbReference>
<evidence type="ECO:0000256" key="2">
    <source>
        <dbReference type="ARBA" id="ARBA00022729"/>
    </source>
</evidence>
<keyword evidence="3 4" id="KW-0574">Periplasm</keyword>
<keyword evidence="2 4" id="KW-0732">Signal</keyword>
<dbReference type="PANTHER" id="PTHR36504">
    <property type="entry name" value="LIPOPOLYSACCHARIDE EXPORT SYSTEM PROTEIN LPTA"/>
    <property type="match status" value="1"/>
</dbReference>
<evidence type="ECO:0000313" key="7">
    <source>
        <dbReference type="EMBL" id="KAA1176359.1"/>
    </source>
</evidence>
<dbReference type="InterPro" id="IPR014340">
    <property type="entry name" value="LptA"/>
</dbReference>
<keyword evidence="1 4" id="KW-0813">Transport</keyword>
<name>A0A5B0VRG2_9GAMM</name>
<comment type="caution">
    <text evidence="7">The sequence shown here is derived from an EMBL/GenBank/DDBJ whole genome shotgun (WGS) entry which is preliminary data.</text>
</comment>
<dbReference type="RefSeq" id="WP_149598987.1">
    <property type="nucleotide sequence ID" value="NZ_VTUU01000001.1"/>
</dbReference>
<feature type="signal peptide" evidence="4">
    <location>
        <begin position="1"/>
        <end position="26"/>
    </location>
</feature>
<dbReference type="Pfam" id="PF03968">
    <property type="entry name" value="LptD_N"/>
    <property type="match status" value="1"/>
</dbReference>
<organism evidence="7 8">
    <name type="scientific">Marinobacter salinexigens</name>
    <dbReference type="NCBI Taxonomy" id="2919747"/>
    <lineage>
        <taxon>Bacteria</taxon>
        <taxon>Pseudomonadati</taxon>
        <taxon>Pseudomonadota</taxon>
        <taxon>Gammaproteobacteria</taxon>
        <taxon>Pseudomonadales</taxon>
        <taxon>Marinobacteraceae</taxon>
        <taxon>Marinobacter</taxon>
    </lineage>
</organism>
<feature type="chain" id="PRO_5023368983" description="Lipopolysaccharide export system protein LptA" evidence="4">
    <location>
        <begin position="27"/>
        <end position="183"/>
    </location>
</feature>
<accession>A0A5B0VRG2</accession>